<evidence type="ECO:0000259" key="2">
    <source>
        <dbReference type="Pfam" id="PF01266"/>
    </source>
</evidence>
<name>A0A1C7PDP4_9BACT</name>
<protein>
    <submittedName>
        <fullName evidence="3">Fad dependent oxidoreductase</fullName>
    </submittedName>
</protein>
<dbReference type="Proteomes" id="UP000176204">
    <property type="component" value="Chromosome I"/>
</dbReference>
<dbReference type="AlphaFoldDB" id="A0A1C7PDP4"/>
<feature type="domain" description="FAD dependent oxidoreductase" evidence="2">
    <location>
        <begin position="2"/>
        <end position="326"/>
    </location>
</feature>
<keyword evidence="4" id="KW-1185">Reference proteome</keyword>
<dbReference type="STRING" id="1679444.PYTT_1327"/>
<dbReference type="InterPro" id="IPR006076">
    <property type="entry name" value="FAD-dep_OxRdtase"/>
</dbReference>
<sequence>MRILIVGQGLAGSSLAWRLIRRGVDCLVVDRPVGETASRVAAGLVNPLTGRKVRPEWRQAECLPEADAYYTETERELGGSWWQKTPIWRELVGEDQEEIWKERQSDPESCSYAGPVLPWPEGWQGEGRAAYTRGSAVLHAEALVNAQRVWLQGQGLFREGEVAPEEIERQGDDFIWQGERFTHIVWCTGYEVASRLQLPALESRLSKGTIVDIELPGLAWHAGILHFGHWLVHWGGVWRLGATYAWSWDDPGAAEETAVQELLYSLRQRYEGEIGIVRARAAVRPIIRYSQPVAGPLPGMPGHYVFSGLGSRGVTTSPWVSQLLVEHLVNGTAMPEDVDPAPLWKRLARK</sequence>
<dbReference type="SUPFAM" id="SSF51971">
    <property type="entry name" value="Nucleotide-binding domain"/>
    <property type="match status" value="1"/>
</dbReference>
<dbReference type="GO" id="GO:0005737">
    <property type="term" value="C:cytoplasm"/>
    <property type="evidence" value="ECO:0007669"/>
    <property type="project" value="TreeGrafter"/>
</dbReference>
<dbReference type="InterPro" id="IPR036188">
    <property type="entry name" value="FAD/NAD-bd_sf"/>
</dbReference>
<evidence type="ECO:0000313" key="3">
    <source>
        <dbReference type="EMBL" id="SEH86839.1"/>
    </source>
</evidence>
<dbReference type="PANTHER" id="PTHR13847">
    <property type="entry name" value="SARCOSINE DEHYDROGENASE-RELATED"/>
    <property type="match status" value="1"/>
</dbReference>
<organism evidence="3 4">
    <name type="scientific">Akkermansia glycaniphila</name>
    <dbReference type="NCBI Taxonomy" id="1679444"/>
    <lineage>
        <taxon>Bacteria</taxon>
        <taxon>Pseudomonadati</taxon>
        <taxon>Verrucomicrobiota</taxon>
        <taxon>Verrucomicrobiia</taxon>
        <taxon>Verrucomicrobiales</taxon>
        <taxon>Akkermansiaceae</taxon>
        <taxon>Akkermansia</taxon>
    </lineage>
</organism>
<reference evidence="4" key="1">
    <citation type="submission" date="2016-09" db="EMBL/GenBank/DDBJ databases">
        <authorList>
            <person name="Koehorst J."/>
        </authorList>
    </citation>
    <scope>NUCLEOTIDE SEQUENCE [LARGE SCALE GENOMIC DNA]</scope>
</reference>
<accession>A0A1C7PDP4</accession>
<dbReference type="EMBL" id="LT629973">
    <property type="protein sequence ID" value="SEH86839.1"/>
    <property type="molecule type" value="Genomic_DNA"/>
</dbReference>
<keyword evidence="1" id="KW-0560">Oxidoreductase</keyword>
<evidence type="ECO:0000256" key="1">
    <source>
        <dbReference type="ARBA" id="ARBA00023002"/>
    </source>
</evidence>
<dbReference type="GO" id="GO:0016491">
    <property type="term" value="F:oxidoreductase activity"/>
    <property type="evidence" value="ECO:0007669"/>
    <property type="project" value="UniProtKB-KW"/>
</dbReference>
<dbReference type="RefSeq" id="WP_067773527.1">
    <property type="nucleotide sequence ID" value="NZ_LIGX01000012.1"/>
</dbReference>
<dbReference type="Pfam" id="PF01266">
    <property type="entry name" value="DAO"/>
    <property type="match status" value="1"/>
</dbReference>
<dbReference type="Gene3D" id="3.50.50.60">
    <property type="entry name" value="FAD/NAD(P)-binding domain"/>
    <property type="match status" value="1"/>
</dbReference>
<dbReference type="Gene3D" id="3.30.9.10">
    <property type="entry name" value="D-Amino Acid Oxidase, subunit A, domain 2"/>
    <property type="match status" value="1"/>
</dbReference>
<gene>
    <name evidence="3" type="ORF">PYTT_1327</name>
</gene>
<dbReference type="KEGG" id="agl:PYTT_1327"/>
<dbReference type="PANTHER" id="PTHR13847:SF289">
    <property type="entry name" value="GLYCINE OXIDASE"/>
    <property type="match status" value="1"/>
</dbReference>
<proteinExistence type="predicted"/>
<dbReference type="OrthoDB" id="214253at2"/>
<evidence type="ECO:0000313" key="4">
    <source>
        <dbReference type="Proteomes" id="UP000176204"/>
    </source>
</evidence>